<keyword evidence="2" id="KW-0521">NADP</keyword>
<dbReference type="PROSITE" id="PS00061">
    <property type="entry name" value="ADH_SHORT"/>
    <property type="match status" value="1"/>
</dbReference>
<keyword evidence="5" id="KW-1185">Reference proteome</keyword>
<evidence type="ECO:0000256" key="2">
    <source>
        <dbReference type="ARBA" id="ARBA00022857"/>
    </source>
</evidence>
<dbReference type="OrthoDB" id="498125at2759"/>
<dbReference type="PRINTS" id="PR00081">
    <property type="entry name" value="GDHRDH"/>
</dbReference>
<dbReference type="InterPro" id="IPR036291">
    <property type="entry name" value="NAD(P)-bd_dom_sf"/>
</dbReference>
<evidence type="ECO:0000313" key="4">
    <source>
        <dbReference type="EMBL" id="PCH44769.1"/>
    </source>
</evidence>
<dbReference type="Gene3D" id="3.40.50.720">
    <property type="entry name" value="NAD(P)-binding Rossmann-like Domain"/>
    <property type="match status" value="1"/>
</dbReference>
<dbReference type="InterPro" id="IPR002347">
    <property type="entry name" value="SDR_fam"/>
</dbReference>
<dbReference type="Proteomes" id="UP000218811">
    <property type="component" value="Unassembled WGS sequence"/>
</dbReference>
<dbReference type="PANTHER" id="PTHR42760:SF121">
    <property type="entry name" value="3-OXOACYL-(ACYL-CARRIER-PROTEIN) REDUCTASE"/>
    <property type="match status" value="1"/>
</dbReference>
<accession>A0A2H3K0R8</accession>
<dbReference type="SUPFAM" id="SSF51735">
    <property type="entry name" value="NAD(P)-binding Rossmann-fold domains"/>
    <property type="match status" value="1"/>
</dbReference>
<dbReference type="STRING" id="742152.A0A2H3K0R8"/>
<organism evidence="4 5">
    <name type="scientific">Wolfiporia cocos (strain MD-104)</name>
    <name type="common">Brown rot fungus</name>
    <dbReference type="NCBI Taxonomy" id="742152"/>
    <lineage>
        <taxon>Eukaryota</taxon>
        <taxon>Fungi</taxon>
        <taxon>Dikarya</taxon>
        <taxon>Basidiomycota</taxon>
        <taxon>Agaricomycotina</taxon>
        <taxon>Agaricomycetes</taxon>
        <taxon>Polyporales</taxon>
        <taxon>Phaeolaceae</taxon>
        <taxon>Wolfiporia</taxon>
    </lineage>
</organism>
<dbReference type="OMA" id="RSMTKFG"/>
<name>A0A2H3K0R8_WOLCO</name>
<dbReference type="PANTHER" id="PTHR42760">
    <property type="entry name" value="SHORT-CHAIN DEHYDROGENASES/REDUCTASES FAMILY MEMBER"/>
    <property type="match status" value="1"/>
</dbReference>
<evidence type="ECO:0000256" key="3">
    <source>
        <dbReference type="RuleBase" id="RU000363"/>
    </source>
</evidence>
<dbReference type="FunFam" id="3.40.50.720:FF:000084">
    <property type="entry name" value="Short-chain dehydrogenase reductase"/>
    <property type="match status" value="1"/>
</dbReference>
<reference evidence="4 5" key="1">
    <citation type="journal article" date="2012" name="Science">
        <title>The Paleozoic origin of enzymatic lignin decomposition reconstructed from 31 fungal genomes.</title>
        <authorList>
            <person name="Floudas D."/>
            <person name="Binder M."/>
            <person name="Riley R."/>
            <person name="Barry K."/>
            <person name="Blanchette R.A."/>
            <person name="Henrissat B."/>
            <person name="Martinez A.T."/>
            <person name="Otillar R."/>
            <person name="Spatafora J.W."/>
            <person name="Yadav J.S."/>
            <person name="Aerts A."/>
            <person name="Benoit I."/>
            <person name="Boyd A."/>
            <person name="Carlson A."/>
            <person name="Copeland A."/>
            <person name="Coutinho P.M."/>
            <person name="de Vries R.P."/>
            <person name="Ferreira P."/>
            <person name="Findley K."/>
            <person name="Foster B."/>
            <person name="Gaskell J."/>
            <person name="Glotzer D."/>
            <person name="Gorecki P."/>
            <person name="Heitman J."/>
            <person name="Hesse C."/>
            <person name="Hori C."/>
            <person name="Igarashi K."/>
            <person name="Jurgens J.A."/>
            <person name="Kallen N."/>
            <person name="Kersten P."/>
            <person name="Kohler A."/>
            <person name="Kuees U."/>
            <person name="Kumar T.K.A."/>
            <person name="Kuo A."/>
            <person name="LaButti K."/>
            <person name="Larrondo L.F."/>
            <person name="Lindquist E."/>
            <person name="Ling A."/>
            <person name="Lombard V."/>
            <person name="Lucas S."/>
            <person name="Lundell T."/>
            <person name="Martin R."/>
            <person name="McLaughlin D.J."/>
            <person name="Morgenstern I."/>
            <person name="Morin E."/>
            <person name="Murat C."/>
            <person name="Nagy L.G."/>
            <person name="Nolan M."/>
            <person name="Ohm R.A."/>
            <person name="Patyshakuliyeva A."/>
            <person name="Rokas A."/>
            <person name="Ruiz-Duenas F.J."/>
            <person name="Sabat G."/>
            <person name="Salamov A."/>
            <person name="Samejima M."/>
            <person name="Schmutz J."/>
            <person name="Slot J.C."/>
            <person name="St John F."/>
            <person name="Stenlid J."/>
            <person name="Sun H."/>
            <person name="Sun S."/>
            <person name="Syed K."/>
            <person name="Tsang A."/>
            <person name="Wiebenga A."/>
            <person name="Young D."/>
            <person name="Pisabarro A."/>
            <person name="Eastwood D.C."/>
            <person name="Martin F."/>
            <person name="Cullen D."/>
            <person name="Grigoriev I.V."/>
            <person name="Hibbett D.S."/>
        </authorList>
    </citation>
    <scope>NUCLEOTIDE SEQUENCE [LARGE SCALE GENOMIC DNA]</scope>
    <source>
        <strain evidence="4 5">MD-104</strain>
    </source>
</reference>
<sequence>MSLESRVAIITGAARGIGRAVALRLAEDGFDITLNDISTGSDALDQVAQEIRAKGRRAITIIADVSNEDEVKNLVAQTVEELGRLDVMIANAGIAPPTTQLVNTDIETWDQVMSVNVRGVMLCYKHAALQMIKQGSGGRIIVITGYIVGSKFASAYCASKFAVRGLTQSLATELAGHKITVNAYAPGVILTDMTDRPAVDSLRGGSHGAATKWILGVPPDGPDAGPEVVASIVAYLVRPEAHFITGQSISVDGGIVMD</sequence>
<comment type="similarity">
    <text evidence="1 3">Belongs to the short-chain dehydrogenases/reductases (SDR) family.</text>
</comment>
<dbReference type="GO" id="GO:0016616">
    <property type="term" value="F:oxidoreductase activity, acting on the CH-OH group of donors, NAD or NADP as acceptor"/>
    <property type="evidence" value="ECO:0007669"/>
    <property type="project" value="TreeGrafter"/>
</dbReference>
<dbReference type="PRINTS" id="PR00080">
    <property type="entry name" value="SDRFAMILY"/>
</dbReference>
<dbReference type="EMBL" id="KB468168">
    <property type="protein sequence ID" value="PCH44769.1"/>
    <property type="molecule type" value="Genomic_DNA"/>
</dbReference>
<dbReference type="InterPro" id="IPR020904">
    <property type="entry name" value="Sc_DH/Rdtase_CS"/>
</dbReference>
<dbReference type="AlphaFoldDB" id="A0A2H3K0R8"/>
<proteinExistence type="inferred from homology"/>
<dbReference type="Pfam" id="PF00106">
    <property type="entry name" value="adh_short"/>
    <property type="match status" value="1"/>
</dbReference>
<gene>
    <name evidence="4" type="ORF">WOLCODRAFT_154809</name>
</gene>
<protein>
    <submittedName>
        <fullName evidence="4">NAD(P)-binding protein</fullName>
    </submittedName>
</protein>
<dbReference type="GO" id="GO:0006633">
    <property type="term" value="P:fatty acid biosynthetic process"/>
    <property type="evidence" value="ECO:0007669"/>
    <property type="project" value="TreeGrafter"/>
</dbReference>
<evidence type="ECO:0000256" key="1">
    <source>
        <dbReference type="ARBA" id="ARBA00006484"/>
    </source>
</evidence>
<dbReference type="GO" id="GO:0048038">
    <property type="term" value="F:quinone binding"/>
    <property type="evidence" value="ECO:0007669"/>
    <property type="project" value="TreeGrafter"/>
</dbReference>
<evidence type="ECO:0000313" key="5">
    <source>
        <dbReference type="Proteomes" id="UP000218811"/>
    </source>
</evidence>